<proteinExistence type="predicted"/>
<reference evidence="8" key="1">
    <citation type="submission" date="2019-09" db="EMBL/GenBank/DDBJ databases">
        <title>Mumia zhuanghuii sp. nov. isolated from the intestinal contents of plateau pika (Ochotona curzoniae) in the Qinghai-Tibet plateau of China.</title>
        <authorList>
            <person name="Tian Z."/>
        </authorList>
    </citation>
    <scope>NUCLEOTIDE SEQUENCE [LARGE SCALE GENOMIC DNA]</scope>
    <source>
        <strain evidence="8">JCM 30598</strain>
    </source>
</reference>
<protein>
    <submittedName>
        <fullName evidence="7">TlpA family protein disulfide reductase</fullName>
    </submittedName>
</protein>
<dbReference type="GO" id="GO:0016491">
    <property type="term" value="F:oxidoreductase activity"/>
    <property type="evidence" value="ECO:0007669"/>
    <property type="project" value="InterPro"/>
</dbReference>
<organism evidence="7 8">
    <name type="scientific">Microbacterium rhizomatis</name>
    <dbReference type="NCBI Taxonomy" id="1631477"/>
    <lineage>
        <taxon>Bacteria</taxon>
        <taxon>Bacillati</taxon>
        <taxon>Actinomycetota</taxon>
        <taxon>Actinomycetes</taxon>
        <taxon>Micrococcales</taxon>
        <taxon>Microbacteriaceae</taxon>
        <taxon>Microbacterium</taxon>
    </lineage>
</organism>
<dbReference type="Proteomes" id="UP000325827">
    <property type="component" value="Unassembled WGS sequence"/>
</dbReference>
<dbReference type="PROSITE" id="PS51257">
    <property type="entry name" value="PROKAR_LIPOPROTEIN"/>
    <property type="match status" value="1"/>
</dbReference>
<dbReference type="SUPFAM" id="SSF52833">
    <property type="entry name" value="Thioredoxin-like"/>
    <property type="match status" value="1"/>
</dbReference>
<evidence type="ECO:0000256" key="1">
    <source>
        <dbReference type="ARBA" id="ARBA00004196"/>
    </source>
</evidence>
<keyword evidence="4" id="KW-1015">Disulfide bond</keyword>
<dbReference type="PANTHER" id="PTHR42852:SF6">
    <property type="entry name" value="THIOL:DISULFIDE INTERCHANGE PROTEIN DSBE"/>
    <property type="match status" value="1"/>
</dbReference>
<keyword evidence="3" id="KW-0735">Signal-anchor</keyword>
<dbReference type="GO" id="GO:0017004">
    <property type="term" value="P:cytochrome complex assembly"/>
    <property type="evidence" value="ECO:0007669"/>
    <property type="project" value="UniProtKB-KW"/>
</dbReference>
<keyword evidence="8" id="KW-1185">Reference proteome</keyword>
<evidence type="ECO:0000259" key="6">
    <source>
        <dbReference type="PROSITE" id="PS51352"/>
    </source>
</evidence>
<accession>A0A5J5J5S4</accession>
<dbReference type="GO" id="GO:0016209">
    <property type="term" value="F:antioxidant activity"/>
    <property type="evidence" value="ECO:0007669"/>
    <property type="project" value="InterPro"/>
</dbReference>
<dbReference type="AlphaFoldDB" id="A0A5J5J5S4"/>
<dbReference type="InterPro" id="IPR013766">
    <property type="entry name" value="Thioredoxin_domain"/>
</dbReference>
<dbReference type="Pfam" id="PF00578">
    <property type="entry name" value="AhpC-TSA"/>
    <property type="match status" value="1"/>
</dbReference>
<name>A0A5J5J5S4_9MICO</name>
<dbReference type="EMBL" id="VYSA01000001">
    <property type="protein sequence ID" value="KAA9110325.1"/>
    <property type="molecule type" value="Genomic_DNA"/>
</dbReference>
<evidence type="ECO:0000256" key="4">
    <source>
        <dbReference type="ARBA" id="ARBA00023157"/>
    </source>
</evidence>
<dbReference type="OrthoDB" id="9796554at2"/>
<evidence type="ECO:0000313" key="7">
    <source>
        <dbReference type="EMBL" id="KAA9110325.1"/>
    </source>
</evidence>
<evidence type="ECO:0000256" key="3">
    <source>
        <dbReference type="ARBA" id="ARBA00022968"/>
    </source>
</evidence>
<dbReference type="Gene3D" id="3.40.30.10">
    <property type="entry name" value="Glutaredoxin"/>
    <property type="match status" value="1"/>
</dbReference>
<evidence type="ECO:0000313" key="8">
    <source>
        <dbReference type="Proteomes" id="UP000325827"/>
    </source>
</evidence>
<dbReference type="PROSITE" id="PS51352">
    <property type="entry name" value="THIOREDOXIN_2"/>
    <property type="match status" value="1"/>
</dbReference>
<comment type="subcellular location">
    <subcellularLocation>
        <location evidence="1">Cell envelope</location>
    </subcellularLocation>
</comment>
<comment type="caution">
    <text evidence="7">The sequence shown here is derived from an EMBL/GenBank/DDBJ whole genome shotgun (WGS) entry which is preliminary data.</text>
</comment>
<dbReference type="InterPro" id="IPR050553">
    <property type="entry name" value="Thioredoxin_ResA/DsbE_sf"/>
</dbReference>
<keyword evidence="5" id="KW-0676">Redox-active center</keyword>
<dbReference type="InterPro" id="IPR036249">
    <property type="entry name" value="Thioredoxin-like_sf"/>
</dbReference>
<evidence type="ECO:0000256" key="2">
    <source>
        <dbReference type="ARBA" id="ARBA00022748"/>
    </source>
</evidence>
<sequence length="209" mass="21815">MPPKPDSAHPRRRWIAAPVGGSLAALLLLAGCAAQPPDITLPQTPNGYTSADDTVVEIPAAERDAPVTFGGPLDTGGQADSTDWLGSVVVVNFWYAACPPCRAEAPDLQATYEQYADQGVVFIGVNVRDTGATATAFATEFDITYPSILDAATSDVQFAFAGKSAPNAVPTTIVLDRDGRMASRILGRIPSQGTLAALIDTALTESRTP</sequence>
<keyword evidence="2" id="KW-0201">Cytochrome c-type biogenesis</keyword>
<feature type="domain" description="Thioredoxin" evidence="6">
    <location>
        <begin position="30"/>
        <end position="204"/>
    </location>
</feature>
<dbReference type="PANTHER" id="PTHR42852">
    <property type="entry name" value="THIOL:DISULFIDE INTERCHANGE PROTEIN DSBE"/>
    <property type="match status" value="1"/>
</dbReference>
<dbReference type="InterPro" id="IPR000866">
    <property type="entry name" value="AhpC/TSA"/>
</dbReference>
<dbReference type="GO" id="GO:0030313">
    <property type="term" value="C:cell envelope"/>
    <property type="evidence" value="ECO:0007669"/>
    <property type="project" value="UniProtKB-SubCell"/>
</dbReference>
<dbReference type="CDD" id="cd02966">
    <property type="entry name" value="TlpA_like_family"/>
    <property type="match status" value="1"/>
</dbReference>
<evidence type="ECO:0000256" key="5">
    <source>
        <dbReference type="ARBA" id="ARBA00023284"/>
    </source>
</evidence>
<keyword evidence="3" id="KW-0812">Transmembrane</keyword>
<dbReference type="RefSeq" id="WP_150447121.1">
    <property type="nucleotide sequence ID" value="NZ_VYSA01000001.1"/>
</dbReference>
<gene>
    <name evidence="7" type="ORF">F6B43_01090</name>
</gene>